<sequence length="118" mass="13141">MKQLYRFLGFVSFSTPQSESSETKRKAGELIVDFIHWMNEPSYDGDHGVGIAAALGSLPRLLGARRWGAPSASNNGTIRLRAIDMRLSLLARVLNVGPYPEQLNGRRGDTLQDRVKDR</sequence>
<comment type="caution">
    <text evidence="2">The sequence shown here is derived from an EMBL/GenBank/DDBJ whole genome shotgun (WGS) entry which is preliminary data.</text>
</comment>
<evidence type="ECO:0000313" key="2">
    <source>
        <dbReference type="EMBL" id="NOJ50172.1"/>
    </source>
</evidence>
<dbReference type="Proteomes" id="UP000528734">
    <property type="component" value="Unassembled WGS sequence"/>
</dbReference>
<feature type="compositionally biased region" description="Basic and acidic residues" evidence="1">
    <location>
        <begin position="104"/>
        <end position="118"/>
    </location>
</feature>
<evidence type="ECO:0000256" key="1">
    <source>
        <dbReference type="SAM" id="MobiDB-lite"/>
    </source>
</evidence>
<dbReference type="RefSeq" id="WP_171713214.1">
    <property type="nucleotide sequence ID" value="NZ_JAAVLW010000010.1"/>
</dbReference>
<organism evidence="2 3">
    <name type="scientific">Bradyrhizobium archetypum</name>
    <dbReference type="NCBI Taxonomy" id="2721160"/>
    <lineage>
        <taxon>Bacteria</taxon>
        <taxon>Pseudomonadati</taxon>
        <taxon>Pseudomonadota</taxon>
        <taxon>Alphaproteobacteria</taxon>
        <taxon>Hyphomicrobiales</taxon>
        <taxon>Nitrobacteraceae</taxon>
        <taxon>Bradyrhizobium</taxon>
    </lineage>
</organism>
<accession>A0A7Y4HBC0</accession>
<keyword evidence="3" id="KW-1185">Reference proteome</keyword>
<gene>
    <name evidence="2" type="ORF">HCN50_28675</name>
</gene>
<reference evidence="2 3" key="1">
    <citation type="submission" date="2020-03" db="EMBL/GenBank/DDBJ databases">
        <title>Bradyrhizobium diversity isolated from nodules of Muelleranthus trifoliolatus.</title>
        <authorList>
            <person name="Klepa M."/>
            <person name="Helene L."/>
            <person name="Hungria M."/>
        </authorList>
    </citation>
    <scope>NUCLEOTIDE SEQUENCE [LARGE SCALE GENOMIC DNA]</scope>
    <source>
        <strain evidence="2 3">WSM 1744</strain>
    </source>
</reference>
<feature type="region of interest" description="Disordered" evidence="1">
    <location>
        <begin position="99"/>
        <end position="118"/>
    </location>
</feature>
<evidence type="ECO:0000313" key="3">
    <source>
        <dbReference type="Proteomes" id="UP000528734"/>
    </source>
</evidence>
<dbReference type="AlphaFoldDB" id="A0A7Y4HBC0"/>
<protein>
    <submittedName>
        <fullName evidence="2">Uncharacterized protein</fullName>
    </submittedName>
</protein>
<proteinExistence type="predicted"/>
<dbReference type="EMBL" id="JAAVLW010000010">
    <property type="protein sequence ID" value="NOJ50172.1"/>
    <property type="molecule type" value="Genomic_DNA"/>
</dbReference>
<name>A0A7Y4HBC0_9BRAD</name>